<name>A0A5B7JG61_PORTR</name>
<organism evidence="1 2">
    <name type="scientific">Portunus trituberculatus</name>
    <name type="common">Swimming crab</name>
    <name type="synonym">Neptunus trituberculatus</name>
    <dbReference type="NCBI Taxonomy" id="210409"/>
    <lineage>
        <taxon>Eukaryota</taxon>
        <taxon>Metazoa</taxon>
        <taxon>Ecdysozoa</taxon>
        <taxon>Arthropoda</taxon>
        <taxon>Crustacea</taxon>
        <taxon>Multicrustacea</taxon>
        <taxon>Malacostraca</taxon>
        <taxon>Eumalacostraca</taxon>
        <taxon>Eucarida</taxon>
        <taxon>Decapoda</taxon>
        <taxon>Pleocyemata</taxon>
        <taxon>Brachyura</taxon>
        <taxon>Eubrachyura</taxon>
        <taxon>Portunoidea</taxon>
        <taxon>Portunidae</taxon>
        <taxon>Portuninae</taxon>
        <taxon>Portunus</taxon>
    </lineage>
</organism>
<sequence>MPNDEICNPLVGASRTTSSTQSLDFPGFVDLPSPITSIKDIPLTLLSPTSHPCLLPLYLSLLLPYLGLHLRSSVPVDYQTRCGGLKCGKNFKSTKITSTERQNFKSELLHLRHAER</sequence>
<gene>
    <name evidence="1" type="ORF">E2C01_089014</name>
</gene>
<comment type="caution">
    <text evidence="1">The sequence shown here is derived from an EMBL/GenBank/DDBJ whole genome shotgun (WGS) entry which is preliminary data.</text>
</comment>
<accession>A0A5B7JG61</accession>
<keyword evidence="2" id="KW-1185">Reference proteome</keyword>
<dbReference type="AlphaFoldDB" id="A0A5B7JG61"/>
<evidence type="ECO:0000313" key="1">
    <source>
        <dbReference type="EMBL" id="MPC93869.1"/>
    </source>
</evidence>
<protein>
    <submittedName>
        <fullName evidence="1">Uncharacterized protein</fullName>
    </submittedName>
</protein>
<dbReference type="Proteomes" id="UP000324222">
    <property type="component" value="Unassembled WGS sequence"/>
</dbReference>
<evidence type="ECO:0000313" key="2">
    <source>
        <dbReference type="Proteomes" id="UP000324222"/>
    </source>
</evidence>
<dbReference type="EMBL" id="VSRR010096398">
    <property type="protein sequence ID" value="MPC93869.1"/>
    <property type="molecule type" value="Genomic_DNA"/>
</dbReference>
<proteinExistence type="predicted"/>
<reference evidence="1 2" key="1">
    <citation type="submission" date="2019-05" db="EMBL/GenBank/DDBJ databases">
        <title>Another draft genome of Portunus trituberculatus and its Hox gene families provides insights of decapod evolution.</title>
        <authorList>
            <person name="Jeong J.-H."/>
            <person name="Song I."/>
            <person name="Kim S."/>
            <person name="Choi T."/>
            <person name="Kim D."/>
            <person name="Ryu S."/>
            <person name="Kim W."/>
        </authorList>
    </citation>
    <scope>NUCLEOTIDE SEQUENCE [LARGE SCALE GENOMIC DNA]</scope>
    <source>
        <tissue evidence="1">Muscle</tissue>
    </source>
</reference>